<dbReference type="CDD" id="cd04182">
    <property type="entry name" value="GT_2_like_f"/>
    <property type="match status" value="1"/>
</dbReference>
<comment type="caution">
    <text evidence="3">The sequence shown here is derived from an EMBL/GenBank/DDBJ whole genome shotgun (WGS) entry which is preliminary data.</text>
</comment>
<gene>
    <name evidence="3" type="primary">mocA_1</name>
    <name evidence="3" type="ORF">CLMAG_50160</name>
</gene>
<feature type="domain" description="MobA-like NTP transferase" evidence="2">
    <location>
        <begin position="8"/>
        <end position="165"/>
    </location>
</feature>
<name>A0A161WCX0_9CLOT</name>
<dbReference type="Gene3D" id="1.10.3210.10">
    <property type="entry name" value="Hypothetical protein af1432"/>
    <property type="match status" value="1"/>
</dbReference>
<keyword evidence="3" id="KW-0548">Nucleotidyltransferase</keyword>
<evidence type="ECO:0000313" key="4">
    <source>
        <dbReference type="Proteomes" id="UP000076603"/>
    </source>
</evidence>
<dbReference type="InterPro" id="IPR003607">
    <property type="entry name" value="HD/PDEase_dom"/>
</dbReference>
<dbReference type="Proteomes" id="UP000076603">
    <property type="component" value="Unassembled WGS sequence"/>
</dbReference>
<dbReference type="STRING" id="1121326.CLMAG_50160"/>
<dbReference type="NCBIfam" id="NF045665">
    <property type="entry name" value="NTPtran_DVU1551"/>
    <property type="match status" value="1"/>
</dbReference>
<organism evidence="3 4">
    <name type="scientific">Clostridium magnum DSM 2767</name>
    <dbReference type="NCBI Taxonomy" id="1121326"/>
    <lineage>
        <taxon>Bacteria</taxon>
        <taxon>Bacillati</taxon>
        <taxon>Bacillota</taxon>
        <taxon>Clostridia</taxon>
        <taxon>Eubacteriales</taxon>
        <taxon>Clostridiaceae</taxon>
        <taxon>Clostridium</taxon>
    </lineage>
</organism>
<dbReference type="Pfam" id="PF01966">
    <property type="entry name" value="HD"/>
    <property type="match status" value="1"/>
</dbReference>
<evidence type="ECO:0000259" key="1">
    <source>
        <dbReference type="Pfam" id="PF01966"/>
    </source>
</evidence>
<protein>
    <submittedName>
        <fullName evidence="3">Molybdenum cofactor cytidylyltransferase</fullName>
        <ecNumber evidence="3">2.7.7.76</ecNumber>
    </submittedName>
</protein>
<dbReference type="GO" id="GO:0061602">
    <property type="term" value="F:molybdenum cofactor cytidylyltransferase activity"/>
    <property type="evidence" value="ECO:0007669"/>
    <property type="project" value="UniProtKB-EC"/>
</dbReference>
<evidence type="ECO:0000313" key="3">
    <source>
        <dbReference type="EMBL" id="KZL89525.1"/>
    </source>
</evidence>
<dbReference type="InterPro" id="IPR006674">
    <property type="entry name" value="HD_domain"/>
</dbReference>
<reference evidence="3 4" key="1">
    <citation type="submission" date="2016-04" db="EMBL/GenBank/DDBJ databases">
        <title>Genome sequence of Clostridium magnum DSM 2767.</title>
        <authorList>
            <person name="Poehlein A."/>
            <person name="Uhlig R."/>
            <person name="Fischer R."/>
            <person name="Bahl H."/>
            <person name="Daniel R."/>
        </authorList>
    </citation>
    <scope>NUCLEOTIDE SEQUENCE [LARGE SCALE GENOMIC DNA]</scope>
    <source>
        <strain evidence="3 4">DSM 2767</strain>
    </source>
</reference>
<evidence type="ECO:0000259" key="2">
    <source>
        <dbReference type="Pfam" id="PF12804"/>
    </source>
</evidence>
<sequence length="366" mass="41077">MKKNNFAAIILSAGYSSRMGDFKPLLKFQEYTAVETVINTFKASGINNIIVVVGYRGKEIIELLKDSGVKCIENENFSQGMYSSILKALEGMGEQVSAFFLLPVDIPLVKKHTIEILKDKYLECNKGIVYPIFNGKKGHPPLIDIKYKDIIIKGSGVGGLKNILNEFAEDSISIPVFDKASIMDMDCKEDYIKLLKYNNLSAPDREECYCILNGYKVSNNIIKHCNKVAQVALSILNELNRNGYNFNENVMEAAALLHDIARKSKNHAKVGQEILASLGYGYIGDIVATHMDIKVDEKEDITENEILFLADKLTKEDKFISLESRMSSCLSNNDSQASSEIIRRFSEAKKIMEKVEKILGKSLHYE</sequence>
<dbReference type="EMBL" id="LWAE01000008">
    <property type="protein sequence ID" value="KZL89525.1"/>
    <property type="molecule type" value="Genomic_DNA"/>
</dbReference>
<dbReference type="EC" id="2.7.7.76" evidence="3"/>
<dbReference type="SUPFAM" id="SSF109604">
    <property type="entry name" value="HD-domain/PDEase-like"/>
    <property type="match status" value="1"/>
</dbReference>
<dbReference type="InterPro" id="IPR025877">
    <property type="entry name" value="MobA-like_NTP_Trfase"/>
</dbReference>
<dbReference type="InterPro" id="IPR029044">
    <property type="entry name" value="Nucleotide-diphossugar_trans"/>
</dbReference>
<dbReference type="InterPro" id="IPR006675">
    <property type="entry name" value="HDIG_dom"/>
</dbReference>
<dbReference type="InterPro" id="IPR054703">
    <property type="entry name" value="Mop-rel"/>
</dbReference>
<feature type="domain" description="HD" evidence="1">
    <location>
        <begin position="222"/>
        <end position="314"/>
    </location>
</feature>
<dbReference type="RefSeq" id="WP_066628572.1">
    <property type="nucleotide sequence ID" value="NZ_FQXL01000007.1"/>
</dbReference>
<proteinExistence type="predicted"/>
<keyword evidence="4" id="KW-1185">Reference proteome</keyword>
<accession>A0A161WCX0</accession>
<dbReference type="NCBIfam" id="TIGR00277">
    <property type="entry name" value="HDIG"/>
    <property type="match status" value="1"/>
</dbReference>
<dbReference type="PANTHER" id="PTHR43777">
    <property type="entry name" value="MOLYBDENUM COFACTOR CYTIDYLYLTRANSFERASE"/>
    <property type="match status" value="1"/>
</dbReference>
<dbReference type="OrthoDB" id="285216at2"/>
<keyword evidence="3" id="KW-0808">Transferase</keyword>
<dbReference type="CDD" id="cd00077">
    <property type="entry name" value="HDc"/>
    <property type="match status" value="1"/>
</dbReference>
<dbReference type="PANTHER" id="PTHR43777:SF1">
    <property type="entry name" value="MOLYBDENUM COFACTOR CYTIDYLYLTRANSFERASE"/>
    <property type="match status" value="1"/>
</dbReference>
<dbReference type="PATRIC" id="fig|1121326.3.peg.5080"/>
<dbReference type="SUPFAM" id="SSF53448">
    <property type="entry name" value="Nucleotide-diphospho-sugar transferases"/>
    <property type="match status" value="1"/>
</dbReference>
<dbReference type="AlphaFoldDB" id="A0A161WCX0"/>
<dbReference type="Gene3D" id="3.90.550.10">
    <property type="entry name" value="Spore Coat Polysaccharide Biosynthesis Protein SpsA, Chain A"/>
    <property type="match status" value="1"/>
</dbReference>
<dbReference type="Pfam" id="PF12804">
    <property type="entry name" value="NTP_transf_3"/>
    <property type="match status" value="1"/>
</dbReference>